<keyword evidence="3" id="KW-1185">Reference proteome</keyword>
<protein>
    <submittedName>
        <fullName evidence="2">Uncharacterized protein</fullName>
    </submittedName>
</protein>
<feature type="compositionally biased region" description="Basic residues" evidence="1">
    <location>
        <begin position="90"/>
        <end position="100"/>
    </location>
</feature>
<evidence type="ECO:0000256" key="1">
    <source>
        <dbReference type="SAM" id="MobiDB-lite"/>
    </source>
</evidence>
<reference evidence="2 3" key="1">
    <citation type="submission" date="2018-11" db="EMBL/GenBank/DDBJ databases">
        <authorList>
            <consortium name="Pathogen Informatics"/>
        </authorList>
    </citation>
    <scope>NUCLEOTIDE SEQUENCE [LARGE SCALE GENOMIC DNA]</scope>
</reference>
<dbReference type="AlphaFoldDB" id="A0A3P7P5Y6"/>
<name>A0A3P7P5Y6_DIBLA</name>
<sequence length="127" mass="14696">MTLVRLTDGGSVEDVARRIYEQHEGMKLRLGMKVRRRRRRSRWHRSAAPSPVKMLQVEGTDAEEETPYKITKWRGFFQRVKDSFSQSRLNMRRRRKRKHPGGAGESVGLVIDSQTLGYAISVSTLHS</sequence>
<proteinExistence type="predicted"/>
<accession>A0A3P7P5Y6</accession>
<dbReference type="Proteomes" id="UP000281553">
    <property type="component" value="Unassembled WGS sequence"/>
</dbReference>
<gene>
    <name evidence="2" type="ORF">DILT_LOCUS11423</name>
</gene>
<dbReference type="EMBL" id="UYRU01063015">
    <property type="protein sequence ID" value="VDN15592.1"/>
    <property type="molecule type" value="Genomic_DNA"/>
</dbReference>
<evidence type="ECO:0000313" key="3">
    <source>
        <dbReference type="Proteomes" id="UP000281553"/>
    </source>
</evidence>
<feature type="region of interest" description="Disordered" evidence="1">
    <location>
        <begin position="87"/>
        <end position="106"/>
    </location>
</feature>
<evidence type="ECO:0000313" key="2">
    <source>
        <dbReference type="EMBL" id="VDN15592.1"/>
    </source>
</evidence>
<organism evidence="2 3">
    <name type="scientific">Dibothriocephalus latus</name>
    <name type="common">Fish tapeworm</name>
    <name type="synonym">Diphyllobothrium latum</name>
    <dbReference type="NCBI Taxonomy" id="60516"/>
    <lineage>
        <taxon>Eukaryota</taxon>
        <taxon>Metazoa</taxon>
        <taxon>Spiralia</taxon>
        <taxon>Lophotrochozoa</taxon>
        <taxon>Platyhelminthes</taxon>
        <taxon>Cestoda</taxon>
        <taxon>Eucestoda</taxon>
        <taxon>Diphyllobothriidea</taxon>
        <taxon>Diphyllobothriidae</taxon>
        <taxon>Dibothriocephalus</taxon>
    </lineage>
</organism>